<organism evidence="1 2">
    <name type="scientific">Scortum barcoo</name>
    <name type="common">barcoo grunter</name>
    <dbReference type="NCBI Taxonomy" id="214431"/>
    <lineage>
        <taxon>Eukaryota</taxon>
        <taxon>Metazoa</taxon>
        <taxon>Chordata</taxon>
        <taxon>Craniata</taxon>
        <taxon>Vertebrata</taxon>
        <taxon>Euteleostomi</taxon>
        <taxon>Actinopterygii</taxon>
        <taxon>Neopterygii</taxon>
        <taxon>Teleostei</taxon>
        <taxon>Neoteleostei</taxon>
        <taxon>Acanthomorphata</taxon>
        <taxon>Eupercaria</taxon>
        <taxon>Centrarchiformes</taxon>
        <taxon>Terapontoidei</taxon>
        <taxon>Terapontidae</taxon>
        <taxon>Scortum</taxon>
    </lineage>
</organism>
<accession>A0ACB8W1P9</accession>
<evidence type="ECO:0000313" key="1">
    <source>
        <dbReference type="EMBL" id="KAI3361590.1"/>
    </source>
</evidence>
<name>A0ACB8W1P9_9TELE</name>
<evidence type="ECO:0000313" key="2">
    <source>
        <dbReference type="Proteomes" id="UP000831701"/>
    </source>
</evidence>
<keyword evidence="2" id="KW-1185">Reference proteome</keyword>
<sequence length="306" mass="32516">MDIDIVKSYKYLGLHLNNNLDCKLDPKVQTKTLQRNQVEEKTGVPASSPVTRSSASVSCLPSVSSFAASLLRVSAFVTGHLKVPTFICSHLRTPVSCRRRGSAFVAGCQRGSAFAAAASRRESSATTTASRQRGSVFATSLLKGITSVACLPVGSALASSPKGSTFAASRLKDPAYAISCPRALASTAGPRKVLPQLTVPASGPVPAVDACQSAYALILPQLFCVLVPLPRKRVINIYSASIVFGFWVQPHFTLHQNLTNGAVKVPEIVCPMTKPWNNCRALLIFFNILSPMAVTCTCVSCTGCQQ</sequence>
<comment type="caution">
    <text evidence="1">The sequence shown here is derived from an EMBL/GenBank/DDBJ whole genome shotgun (WGS) entry which is preliminary data.</text>
</comment>
<dbReference type="Proteomes" id="UP000831701">
    <property type="component" value="Chromosome 16"/>
</dbReference>
<reference evidence="1" key="1">
    <citation type="submission" date="2022-04" db="EMBL/GenBank/DDBJ databases">
        <title>Jade perch genome.</title>
        <authorList>
            <person name="Chao B."/>
        </authorList>
    </citation>
    <scope>NUCLEOTIDE SEQUENCE</scope>
    <source>
        <strain evidence="1">CB-2022</strain>
    </source>
</reference>
<gene>
    <name evidence="1" type="ORF">L3Q82_013733</name>
</gene>
<proteinExistence type="predicted"/>
<protein>
    <submittedName>
        <fullName evidence="1">Uncharacterized protein</fullName>
    </submittedName>
</protein>
<dbReference type="EMBL" id="CM041546">
    <property type="protein sequence ID" value="KAI3361590.1"/>
    <property type="molecule type" value="Genomic_DNA"/>
</dbReference>